<dbReference type="NCBIfam" id="TIGR00055">
    <property type="entry name" value="uppS"/>
    <property type="match status" value="1"/>
</dbReference>
<dbReference type="Gene3D" id="3.40.1180.10">
    <property type="entry name" value="Decaprenyl diphosphate synthase-like"/>
    <property type="match status" value="1"/>
</dbReference>
<gene>
    <name evidence="5" type="ORF">BIW11_11047</name>
</gene>
<dbReference type="InterPro" id="IPR036424">
    <property type="entry name" value="UPP_synth-like_sf"/>
</dbReference>
<reference evidence="5 6" key="1">
    <citation type="journal article" date="2017" name="Gigascience">
        <title>Draft genome of the honey bee ectoparasitic mite, Tropilaelaps mercedesae, is shaped by the parasitic life history.</title>
        <authorList>
            <person name="Dong X."/>
            <person name="Armstrong S.D."/>
            <person name="Xia D."/>
            <person name="Makepeace B.L."/>
            <person name="Darby A.C."/>
            <person name="Kadowaki T."/>
        </authorList>
    </citation>
    <scope>NUCLEOTIDE SEQUENCE [LARGE SCALE GENOMIC DNA]</scope>
    <source>
        <strain evidence="5">Wuxi-XJTLU</strain>
    </source>
</reference>
<dbReference type="GO" id="GO:0005783">
    <property type="term" value="C:endoplasmic reticulum"/>
    <property type="evidence" value="ECO:0007669"/>
    <property type="project" value="TreeGrafter"/>
</dbReference>
<evidence type="ECO:0000313" key="6">
    <source>
        <dbReference type="Proteomes" id="UP000192247"/>
    </source>
</evidence>
<dbReference type="Pfam" id="PF01255">
    <property type="entry name" value="Prenyltransf"/>
    <property type="match status" value="1"/>
</dbReference>
<dbReference type="GO" id="GO:1904423">
    <property type="term" value="C:dehydrodolichyl diphosphate synthase complex"/>
    <property type="evidence" value="ECO:0007669"/>
    <property type="project" value="TreeGrafter"/>
</dbReference>
<evidence type="ECO:0000256" key="3">
    <source>
        <dbReference type="ARBA" id="ARBA00047353"/>
    </source>
</evidence>
<dbReference type="InterPro" id="IPR001441">
    <property type="entry name" value="UPP_synth-like"/>
</dbReference>
<dbReference type="CDD" id="cd00475">
    <property type="entry name" value="Cis_IPPS"/>
    <property type="match status" value="1"/>
</dbReference>
<dbReference type="InterPro" id="IPR018520">
    <property type="entry name" value="UPP_synth-like_CS"/>
</dbReference>
<evidence type="ECO:0000256" key="4">
    <source>
        <dbReference type="RuleBase" id="RU363018"/>
    </source>
</evidence>
<dbReference type="EC" id="2.5.1.-" evidence="4"/>
<dbReference type="Proteomes" id="UP000192247">
    <property type="component" value="Unassembled WGS sequence"/>
</dbReference>
<dbReference type="PANTHER" id="PTHR10291:SF43">
    <property type="entry name" value="DEHYDRODOLICHYL DIPHOSPHATE SYNTHASE COMPLEX SUBUNIT DHDDS"/>
    <property type="match status" value="1"/>
</dbReference>
<comment type="caution">
    <text evidence="5">The sequence shown here is derived from an EMBL/GenBank/DDBJ whole genome shotgun (WGS) entry which is preliminary data.</text>
</comment>
<name>A0A1V9XD84_9ACAR</name>
<comment type="similarity">
    <text evidence="1 4">Belongs to the UPP synthase family.</text>
</comment>
<dbReference type="PANTHER" id="PTHR10291">
    <property type="entry name" value="DEHYDRODOLICHYL DIPHOSPHATE SYNTHASE FAMILY MEMBER"/>
    <property type="match status" value="1"/>
</dbReference>
<dbReference type="AlphaFoldDB" id="A0A1V9XD84"/>
<dbReference type="SUPFAM" id="SSF64005">
    <property type="entry name" value="Undecaprenyl diphosphate synthase"/>
    <property type="match status" value="1"/>
</dbReference>
<evidence type="ECO:0000313" key="5">
    <source>
        <dbReference type="EMBL" id="OQR71363.1"/>
    </source>
</evidence>
<dbReference type="InParanoid" id="A0A1V9XD84"/>
<dbReference type="OrthoDB" id="4173905at2759"/>
<dbReference type="STRING" id="418985.A0A1V9XD84"/>
<dbReference type="PROSITE" id="PS01066">
    <property type="entry name" value="UPP_SYNTHASE"/>
    <property type="match status" value="1"/>
</dbReference>
<dbReference type="EMBL" id="MNPL01014782">
    <property type="protein sequence ID" value="OQR71363.1"/>
    <property type="molecule type" value="Genomic_DNA"/>
</dbReference>
<sequence length="330" mass="37586">MITTDAPLRMETHNEMDELLKNVPDVSNVGNIILKILSNGIVPNHVAVILDGNRRFARERGLPSHQGHKEGAKAMAQAGYLLRRLGTKELTMYILSVHNLKNRTPEELNNLFNAFRHAADYVYERHLEEMIDSKIFVRVIGDLSLLPPDIAARAAKLELLTRRDDGDYMLKLNFAVGYGSRHNLARITGILKQAVDKGIIEAKDIDHDVVTVALDAEECPVIDLLLRTSGERRLSDFMLWQTTFSLYHFCTKNLPNFGFWSFVYMILNYQIERPIIQSYATKAALKPVEKGKLLSAVHKFVDELRTDTLLKFSGMKREEILQLKLSSRIL</sequence>
<accession>A0A1V9XD84</accession>
<evidence type="ECO:0000256" key="2">
    <source>
        <dbReference type="ARBA" id="ARBA00022679"/>
    </source>
</evidence>
<proteinExistence type="inferred from homology"/>
<keyword evidence="2 4" id="KW-0808">Transferase</keyword>
<comment type="catalytic activity">
    <reaction evidence="3">
        <text>n isopentenyl diphosphate + (2E,6E)-farnesyl diphosphate = a di-trans,poly-cis-polyprenyl diphosphate + n diphosphate</text>
        <dbReference type="Rhea" id="RHEA:53008"/>
        <dbReference type="Rhea" id="RHEA-COMP:19494"/>
        <dbReference type="ChEBI" id="CHEBI:33019"/>
        <dbReference type="ChEBI" id="CHEBI:128769"/>
        <dbReference type="ChEBI" id="CHEBI:136960"/>
        <dbReference type="ChEBI" id="CHEBI:175763"/>
        <dbReference type="EC" id="2.5.1.87"/>
    </reaction>
</comment>
<evidence type="ECO:0000256" key="1">
    <source>
        <dbReference type="ARBA" id="ARBA00005432"/>
    </source>
</evidence>
<protein>
    <recommendedName>
        <fullName evidence="4">Alkyl transferase</fullName>
        <ecNumber evidence="4">2.5.1.-</ecNumber>
    </recommendedName>
</protein>
<dbReference type="GO" id="GO:0045547">
    <property type="term" value="F:ditrans,polycis-polyprenyl diphosphate synthase [(2E,6E)-farnesyl diphosphate specific] activity"/>
    <property type="evidence" value="ECO:0007669"/>
    <property type="project" value="UniProtKB-EC"/>
</dbReference>
<keyword evidence="6" id="KW-1185">Reference proteome</keyword>
<dbReference type="GO" id="GO:0016094">
    <property type="term" value="P:polyprenol biosynthetic process"/>
    <property type="evidence" value="ECO:0007669"/>
    <property type="project" value="TreeGrafter"/>
</dbReference>
<organism evidence="5 6">
    <name type="scientific">Tropilaelaps mercedesae</name>
    <dbReference type="NCBI Taxonomy" id="418985"/>
    <lineage>
        <taxon>Eukaryota</taxon>
        <taxon>Metazoa</taxon>
        <taxon>Ecdysozoa</taxon>
        <taxon>Arthropoda</taxon>
        <taxon>Chelicerata</taxon>
        <taxon>Arachnida</taxon>
        <taxon>Acari</taxon>
        <taxon>Parasitiformes</taxon>
        <taxon>Mesostigmata</taxon>
        <taxon>Gamasina</taxon>
        <taxon>Dermanyssoidea</taxon>
        <taxon>Laelapidae</taxon>
        <taxon>Tropilaelaps</taxon>
    </lineage>
</organism>